<dbReference type="HOGENOM" id="CLU_071037_1_0_9"/>
<dbReference type="SUPFAM" id="SSF53335">
    <property type="entry name" value="S-adenosyl-L-methionine-dependent methyltransferases"/>
    <property type="match status" value="1"/>
</dbReference>
<dbReference type="KEGG" id="clt:CM240_1567"/>
<evidence type="ECO:0000313" key="2">
    <source>
        <dbReference type="Proteomes" id="UP000019426"/>
    </source>
</evidence>
<dbReference type="STRING" id="1216932.CM240_1567"/>
<dbReference type="PANTHER" id="PTHR38451:SF1">
    <property type="entry name" value="TRNA (ADENINE(22)-N(1))-METHYLTRANSFERASE"/>
    <property type="match status" value="1"/>
</dbReference>
<dbReference type="GO" id="GO:0160105">
    <property type="term" value="F:tRNA (adenine(22)-N1)-methyltransferase activity"/>
    <property type="evidence" value="ECO:0007669"/>
    <property type="project" value="InterPro"/>
</dbReference>
<protein>
    <recommendedName>
        <fullName evidence="3">SAM-dependent methyltransferase</fullName>
    </recommendedName>
</protein>
<organism evidence="1 2">
    <name type="scientific">Clostridium bornimense</name>
    <dbReference type="NCBI Taxonomy" id="1216932"/>
    <lineage>
        <taxon>Bacteria</taxon>
        <taxon>Bacillati</taxon>
        <taxon>Bacillota</taxon>
        <taxon>Clostridia</taxon>
        <taxon>Eubacteriales</taxon>
        <taxon>Clostridiaceae</taxon>
        <taxon>Clostridium</taxon>
    </lineage>
</organism>
<proteinExistence type="predicted"/>
<dbReference type="Proteomes" id="UP000019426">
    <property type="component" value="Chromosome M2/40_rep1"/>
</dbReference>
<evidence type="ECO:0000313" key="1">
    <source>
        <dbReference type="EMBL" id="CDM68725.1"/>
    </source>
</evidence>
<dbReference type="Pfam" id="PF12847">
    <property type="entry name" value="Methyltransf_18"/>
    <property type="match status" value="1"/>
</dbReference>
<evidence type="ECO:0008006" key="3">
    <source>
        <dbReference type="Google" id="ProtNLM"/>
    </source>
</evidence>
<dbReference type="eggNOG" id="COG2384">
    <property type="taxonomic scope" value="Bacteria"/>
</dbReference>
<dbReference type="EMBL" id="HG917868">
    <property type="protein sequence ID" value="CDM68725.1"/>
    <property type="molecule type" value="Genomic_DNA"/>
</dbReference>
<dbReference type="Gene3D" id="3.40.50.150">
    <property type="entry name" value="Vaccinia Virus protein VP39"/>
    <property type="match status" value="1"/>
</dbReference>
<sequence length="233" mass="26881">MLVSKRIKEICEFIDSCDTLGDVGCDHGYIGLCSLENKLCNNVIATDISKDSLKKAMFNVKGSKFTNDISFRVGPGLKVFKKNEIDVAVIAGMGGNLIRDIIEDSLDIFKSMDYLVLQPVQNVEVVRKYIYEKGYNLIEEKVIYDEEKYYPIIKVSYGENEKKSFSDIVYELGEKVICNPSKEEIMYINHKINHFREIINYITKETEASLIRKKEIQDKIDFMESILNENKRL</sequence>
<gene>
    <name evidence="1" type="ORF">CM240_1567</name>
</gene>
<keyword evidence="2" id="KW-1185">Reference proteome</keyword>
<name>W6SG90_9CLOT</name>
<dbReference type="PIRSF" id="PIRSF018637">
    <property type="entry name" value="TrmK"/>
    <property type="match status" value="1"/>
</dbReference>
<dbReference type="RefSeq" id="WP_044038030.1">
    <property type="nucleotide sequence ID" value="NZ_HG917868.1"/>
</dbReference>
<dbReference type="InterPro" id="IPR029063">
    <property type="entry name" value="SAM-dependent_MTases_sf"/>
</dbReference>
<dbReference type="InterPro" id="IPR006901">
    <property type="entry name" value="TrmK"/>
</dbReference>
<dbReference type="PANTHER" id="PTHR38451">
    <property type="entry name" value="TRNA (ADENINE(22)-N(1))-METHYLTRANSFERASE"/>
    <property type="match status" value="1"/>
</dbReference>
<accession>W6SG90</accession>
<dbReference type="PATRIC" id="fig|1216932.3.peg.1559"/>
<dbReference type="AlphaFoldDB" id="W6SG90"/>
<reference evidence="1 2" key="1">
    <citation type="submission" date="2013-11" db="EMBL/GenBank/DDBJ databases">
        <title>Complete genome sequence of Clostridum sp. M2/40.</title>
        <authorList>
            <person name="Wibberg D."/>
            <person name="Puehler A."/>
            <person name="Schlueter A."/>
        </authorList>
    </citation>
    <scope>NUCLEOTIDE SEQUENCE [LARGE SCALE GENOMIC DNA]</scope>
    <source>
        <strain evidence="2">M2/40</strain>
    </source>
</reference>
<dbReference type="OrthoDB" id="5881184at2"/>